<evidence type="ECO:0000256" key="6">
    <source>
        <dbReference type="ARBA" id="ARBA00023077"/>
    </source>
</evidence>
<dbReference type="InterPro" id="IPR037066">
    <property type="entry name" value="Plug_dom_sf"/>
</dbReference>
<keyword evidence="16" id="KW-1185">Reference proteome</keyword>
<proteinExistence type="inferred from homology"/>
<evidence type="ECO:0000256" key="4">
    <source>
        <dbReference type="ARBA" id="ARBA00022692"/>
    </source>
</evidence>
<dbReference type="InterPro" id="IPR012910">
    <property type="entry name" value="Plug_dom"/>
</dbReference>
<keyword evidence="2 10" id="KW-0813">Transport</keyword>
<comment type="subcellular location">
    <subcellularLocation>
        <location evidence="1 10">Cell outer membrane</location>
        <topology evidence="1 10">Multi-pass membrane protein</topology>
    </subcellularLocation>
</comment>
<dbReference type="Proteomes" id="UP000310477">
    <property type="component" value="Unassembled WGS sequence"/>
</dbReference>
<dbReference type="AlphaFoldDB" id="A0A4U1BYN7"/>
<comment type="similarity">
    <text evidence="10 11">Belongs to the TonB-dependent receptor family.</text>
</comment>
<reference evidence="15 16" key="1">
    <citation type="submission" date="2019-04" db="EMBL/GenBank/DDBJ databases">
        <title>Pedobacter sp. AR-2-6 sp. nov., isolated from Arctic soil.</title>
        <authorList>
            <person name="Dahal R.H."/>
            <person name="Kim D.-U."/>
        </authorList>
    </citation>
    <scope>NUCLEOTIDE SEQUENCE [LARGE SCALE GENOMIC DNA]</scope>
    <source>
        <strain evidence="15 16">AR-2-6</strain>
    </source>
</reference>
<dbReference type="Pfam" id="PF07715">
    <property type="entry name" value="Plug"/>
    <property type="match status" value="1"/>
</dbReference>
<dbReference type="GO" id="GO:0009279">
    <property type="term" value="C:cell outer membrane"/>
    <property type="evidence" value="ECO:0007669"/>
    <property type="project" value="UniProtKB-SubCell"/>
</dbReference>
<dbReference type="Pfam" id="PF00593">
    <property type="entry name" value="TonB_dep_Rec_b-barrel"/>
    <property type="match status" value="1"/>
</dbReference>
<dbReference type="Gene3D" id="2.170.130.10">
    <property type="entry name" value="TonB-dependent receptor, plug domain"/>
    <property type="match status" value="1"/>
</dbReference>
<dbReference type="InterPro" id="IPR039426">
    <property type="entry name" value="TonB-dep_rcpt-like"/>
</dbReference>
<evidence type="ECO:0000256" key="11">
    <source>
        <dbReference type="RuleBase" id="RU003357"/>
    </source>
</evidence>
<dbReference type="GO" id="GO:0015344">
    <property type="term" value="F:siderophore uptake transmembrane transporter activity"/>
    <property type="evidence" value="ECO:0007669"/>
    <property type="project" value="TreeGrafter"/>
</dbReference>
<evidence type="ECO:0000256" key="12">
    <source>
        <dbReference type="SAM" id="SignalP"/>
    </source>
</evidence>
<protein>
    <submittedName>
        <fullName evidence="15">TonB-dependent receptor</fullName>
    </submittedName>
</protein>
<keyword evidence="5 12" id="KW-0732">Signal</keyword>
<evidence type="ECO:0000256" key="5">
    <source>
        <dbReference type="ARBA" id="ARBA00022729"/>
    </source>
</evidence>
<evidence type="ECO:0000259" key="13">
    <source>
        <dbReference type="Pfam" id="PF00593"/>
    </source>
</evidence>
<keyword evidence="7 10" id="KW-0472">Membrane</keyword>
<evidence type="ECO:0000256" key="9">
    <source>
        <dbReference type="ARBA" id="ARBA00023237"/>
    </source>
</evidence>
<keyword evidence="6 11" id="KW-0798">TonB box</keyword>
<evidence type="ECO:0000259" key="14">
    <source>
        <dbReference type="Pfam" id="PF07715"/>
    </source>
</evidence>
<dbReference type="GO" id="GO:0044718">
    <property type="term" value="P:siderophore transmembrane transport"/>
    <property type="evidence" value="ECO:0007669"/>
    <property type="project" value="TreeGrafter"/>
</dbReference>
<dbReference type="PANTHER" id="PTHR30069">
    <property type="entry name" value="TONB-DEPENDENT OUTER MEMBRANE RECEPTOR"/>
    <property type="match status" value="1"/>
</dbReference>
<keyword evidence="4 10" id="KW-0812">Transmembrane</keyword>
<evidence type="ECO:0000256" key="3">
    <source>
        <dbReference type="ARBA" id="ARBA00022452"/>
    </source>
</evidence>
<keyword evidence="8 15" id="KW-0675">Receptor</keyword>
<gene>
    <name evidence="15" type="ORF">FA045_18025</name>
</gene>
<dbReference type="OrthoDB" id="9782587at2"/>
<dbReference type="EMBL" id="SWBO01000017">
    <property type="protein sequence ID" value="TKB96559.1"/>
    <property type="molecule type" value="Genomic_DNA"/>
</dbReference>
<dbReference type="InterPro" id="IPR036942">
    <property type="entry name" value="Beta-barrel_TonB_sf"/>
</dbReference>
<sequence length="689" mass="76819">MTAFLKNNLKKPLFALLFLINSAAFAQTDSVKRLNEINVKGYYNPQPILRALGAVSLLDSNQIINQPRNSLVSLVNTAPGVRMEERSPGSYRLSLRGSLLRSPFGIRNVKIYIDDFPLTDAGGNTYLNAIDMAGISSLEIYKGPEASIFGANTGGAVLINSLLKNKNEVSLSTTAGSYGLFHQIASVNQNFQNYSFNFTGGYQRSDGYRANSALKRRYIQTSQAWDYSVKGKLKAFIFYSDLDYQTPGGLTAAQFAANPQAARPATPTLPSAIGQKAAIYNKTFFAGLSNNYVLNEHFNHVVALFYSNTDFKNPFITNYEKREENTFGLRSFIEFTALQNNIKYNIQGGLESSSTTTNVNNFTNAQGIAANLIASDDLKANQTFGFLKLNIDVNKKLLVELASSLNFFNYNYQSYFPVAVVEKNRNFSARLMPKLAASYLFNESVSFRASISKGYSPPTLAEVRSSDNIINNDLRAEAGWNYEAGLRYQTKNKRLNIDGNVFYFNLQDAIVRRLNENDTEFFINAGGTKQLGTELQSSYWLIKTTQNRFLNGLLMRNSFTYSRFKFDQFQNAGNDFSGNDLTGVPKHTVVSSLELNFSKRLFLFAQHNYTSSIPLNDANTAFAQKYHLVDIKTGIRDLSIGKTALAVSFGINNLLNQTYSLGNDLNAAANRYFNPAMKRNFYANIGLTL</sequence>
<feature type="domain" description="TonB-dependent receptor-like beta-barrel" evidence="13">
    <location>
        <begin position="186"/>
        <end position="654"/>
    </location>
</feature>
<evidence type="ECO:0000256" key="7">
    <source>
        <dbReference type="ARBA" id="ARBA00023136"/>
    </source>
</evidence>
<evidence type="ECO:0000256" key="2">
    <source>
        <dbReference type="ARBA" id="ARBA00022448"/>
    </source>
</evidence>
<organism evidence="15 16">
    <name type="scientific">Pedobacter cryotolerans</name>
    <dbReference type="NCBI Taxonomy" id="2571270"/>
    <lineage>
        <taxon>Bacteria</taxon>
        <taxon>Pseudomonadati</taxon>
        <taxon>Bacteroidota</taxon>
        <taxon>Sphingobacteriia</taxon>
        <taxon>Sphingobacteriales</taxon>
        <taxon>Sphingobacteriaceae</taxon>
        <taxon>Pedobacter</taxon>
    </lineage>
</organism>
<evidence type="ECO:0000313" key="16">
    <source>
        <dbReference type="Proteomes" id="UP000310477"/>
    </source>
</evidence>
<evidence type="ECO:0000256" key="1">
    <source>
        <dbReference type="ARBA" id="ARBA00004571"/>
    </source>
</evidence>
<feature type="domain" description="TonB-dependent receptor plug" evidence="14">
    <location>
        <begin position="51"/>
        <end position="157"/>
    </location>
</feature>
<feature type="signal peptide" evidence="12">
    <location>
        <begin position="1"/>
        <end position="26"/>
    </location>
</feature>
<dbReference type="Gene3D" id="2.40.170.20">
    <property type="entry name" value="TonB-dependent receptor, beta-barrel domain"/>
    <property type="match status" value="1"/>
</dbReference>
<dbReference type="InterPro" id="IPR000531">
    <property type="entry name" value="Beta-barrel_TonB"/>
</dbReference>
<dbReference type="PANTHER" id="PTHR30069:SF29">
    <property type="entry name" value="HEMOGLOBIN AND HEMOGLOBIN-HAPTOGLOBIN-BINDING PROTEIN 1-RELATED"/>
    <property type="match status" value="1"/>
</dbReference>
<accession>A0A4U1BYN7</accession>
<name>A0A4U1BYN7_9SPHI</name>
<comment type="caution">
    <text evidence="15">The sequence shown here is derived from an EMBL/GenBank/DDBJ whole genome shotgun (WGS) entry which is preliminary data.</text>
</comment>
<evidence type="ECO:0000313" key="15">
    <source>
        <dbReference type="EMBL" id="TKB96559.1"/>
    </source>
</evidence>
<evidence type="ECO:0000256" key="8">
    <source>
        <dbReference type="ARBA" id="ARBA00023170"/>
    </source>
</evidence>
<dbReference type="SUPFAM" id="SSF56935">
    <property type="entry name" value="Porins"/>
    <property type="match status" value="1"/>
</dbReference>
<keyword evidence="3 10" id="KW-1134">Transmembrane beta strand</keyword>
<feature type="chain" id="PRO_5020243976" evidence="12">
    <location>
        <begin position="27"/>
        <end position="689"/>
    </location>
</feature>
<keyword evidence="9 10" id="KW-0998">Cell outer membrane</keyword>
<evidence type="ECO:0000256" key="10">
    <source>
        <dbReference type="PROSITE-ProRule" id="PRU01360"/>
    </source>
</evidence>
<dbReference type="PROSITE" id="PS52016">
    <property type="entry name" value="TONB_DEPENDENT_REC_3"/>
    <property type="match status" value="1"/>
</dbReference>